<feature type="domain" description="SLH" evidence="4">
    <location>
        <begin position="56"/>
        <end position="115"/>
    </location>
</feature>
<protein>
    <recommendedName>
        <fullName evidence="4">SLH domain-containing protein</fullName>
    </recommendedName>
</protein>
<dbReference type="InterPro" id="IPR051465">
    <property type="entry name" value="Cell_Envelope_Struct_Comp"/>
</dbReference>
<comment type="caution">
    <text evidence="5">The sequence shown here is derived from an EMBL/GenBank/DDBJ whole genome shotgun (WGS) entry which is preliminary data.</text>
</comment>
<evidence type="ECO:0000313" key="5">
    <source>
        <dbReference type="EMBL" id="THF78766.1"/>
    </source>
</evidence>
<feature type="domain" description="SLH" evidence="4">
    <location>
        <begin position="184"/>
        <end position="247"/>
    </location>
</feature>
<accession>A0A4S4BUI2</accession>
<feature type="chain" id="PRO_5020405786" description="SLH domain-containing protein" evidence="3">
    <location>
        <begin position="29"/>
        <end position="2238"/>
    </location>
</feature>
<dbReference type="InterPro" id="IPR013378">
    <property type="entry name" value="InlB-like_B-rpt"/>
</dbReference>
<sequence>MDKRYKRTISFLLLLAMLVSIIPTGVSAASPHTIASTDSSSIPIEWHDASQNAGAAASGFQDVQSTDWFYEAVNYVQQNGIFTGTGAGTFSPRGTMTRAMYVTVLGRIAGVDASQYTAPGFADVSSTAWYAPYVQWAVENGITSGTGSDTFSPDETLSREMMATLTLRYFENASIAYQADTPITTLPNDLADTSPWAADAVTKLWQAGVITGDEHGNLNPKSSATRAEAAVFCMRANEVVKASANQQVDPESSASLEASENAGSGGGGSGGGEGGGDSGDNGAAAYTITFESNGGSAIASLKLNRSDTLSGLPAPGKQGFIFQGWYYDSDFTQVVVEGAPVTGDTTLYANYITGPDRAVESIPSVTVLDQAPTFTIDVIDATGSMTAAQVQEGMTFEAMANPAFAGIVVTGANGRFTVASAAQDGEFEEGNTYQLTLTDKNLSYKGQDAATAIYVFSIAKQAVLNVPLNPDMIYLAFSDVSNMMLNGEEVDSPAIPVIATELGGAGSKLSEANVGSGTFEYAGSTAIQEGDIVAIYEGVRPDLRSVETTESGEVAYVQIAAIEGNTYTYTHADSKAVLAKPDILPVSMEADTDGDETNLSIRVAHDTMNYSDSRYAPLGLSELTVVNEGDFIAFYNGEFDSHASLESYGLITSITHDAEMDIITYTDAALEQITSALNVYQQQALDGEQLLSDESVAVLEGQVKQQAVASGFVVQAADYLSEVAVSTASFKEEYVKIASLSSTSVASKIDVENLTVVPAITSTLTNLTGSGVSVSLQVGADVVIHMDDESDIVIHLTAAFIEEIRMDLSINGDTQIGWYWIFPYVQDYIITANLDAYTFTGINITAEIATVANDELEDALEDWLDAKTSGKLGKVRDIATELKALIDGVQDTGVDAKTLKMSYRSLLENETEWVPLINQSLIDRSLRVCLGIVEINFSVDFVVSANVNLSVGADFNYKSAKRYSAAVRILSFTGSSNTVSLPGDGDYQFKLYVLGTLGLRAGVEVTLQAGIGSVKWDSIGISVEPGVYLNLWGYFYYDLQKSGSVQTSESLGALYVELGIYLESQVGAQLGDGLLSGDVTLYDNTWPLFSVGSEESVDDFAYQQNDTLAIKLSGDMEATKSMVLPASMFTMSVMDLRTGDTYAKAFDKSNYTITVDNADFTYDSRTNTLKPTDSNKSAASGTMTVRWNNAPLAFTSTPIQRTYDLTWLKYSGKRRIVLNTGNGGLATYILAEYKDKIVAPADPERLGYTFEGWYTDATGGTKYVIPDTMPGENVILYARWALRTDMPYTIEHYWVDPNSGAATLAATESLTGTAFSTFTPANTDRFKAQGYVYTSYASTGASTIVSRNADGDVTKTSVYINGYGTTVVKVYYVRDTRVMTFNAGYAGGPTFTKSLQIGQNFTWRPSISRPGYTLVGWFESDGVTSIPGTVPGQDTAYTAKWQARTDTSYKVVYLQQNMAVNNQLVPVLSNTYTIVDQQEYSGTTDTATITAKMKDYEGFTFDSSNPATLLSSTISGDGSTVLRLYYTRNTYKVTYDLDGRVFVGDTDDPYVFALPYGAAVGSIGAINKAVAQGTGEILTGWTPSLPTTVPAHDMTVVAQWSAKLASYTVTHYRPDTTGQYTIIEKMTLSGPVDETVTAATKSYEGFSIDSAVVAAVASGTVIDSTTSPLELKLYYKRNVYTATLDLNGGTVYAGTSSAKTGTYTPSILYGYSLPSMPVTRAGYVFAGWSPALPDRMPAGNISSVAQWEPDYTITSVSIDHTEPAIGDTLNAEVIMGDGQSASNRVTYQWKVETEASGTYVNAAGTGNTTASYTVAAADAGKRLQVAVTGVSPITGTRSATTHAVSVPISEVTIDNVYPVYGDTLTASATLSDGSAAGSSVTYQWKVETEAGETYENAAGDGNTTASYTVAAADVGKQLQVVASYMGRAAGAATSEATHAVGVSIARVAIDNPSPRIGDILTAAATMADGTSAGDRATYEWMAEDIAGSGVYVSAAGAGRTTASYTVAAADAGKKLQVWAIGAKEGLGMAISEATDAVQAAAFEPLPEWIASAEALDLESATVTVVSATEVSISGAALTDDWALPEDVTLNMSDMTLNGHTLTLAAGATLNVSDSTMDGNIEAEAGSTLNVSNTTIDEGYYWNIREDAALNVSGTVTLAMAASLIVDGTAAVLSSATVNNNGTITGYSGTGVITNDGTITNNSSIMNSGTLTNNGTIINTAGAIWSNFGTFAGNDPIAN</sequence>
<feature type="region of interest" description="Disordered" evidence="2">
    <location>
        <begin position="243"/>
        <end position="280"/>
    </location>
</feature>
<evidence type="ECO:0000256" key="2">
    <source>
        <dbReference type="SAM" id="MobiDB-lite"/>
    </source>
</evidence>
<keyword evidence="6" id="KW-1185">Reference proteome</keyword>
<comment type="subcellular location">
    <subcellularLocation>
        <location evidence="1">Cell envelope</location>
    </subcellularLocation>
</comment>
<feature type="signal peptide" evidence="3">
    <location>
        <begin position="1"/>
        <end position="28"/>
    </location>
</feature>
<gene>
    <name evidence="5" type="ORF">E6C55_13675</name>
</gene>
<name>A0A4S4BUI2_9BACL</name>
<dbReference type="Gene3D" id="2.60.40.2700">
    <property type="match status" value="3"/>
</dbReference>
<feature type="domain" description="SLH" evidence="4">
    <location>
        <begin position="117"/>
        <end position="180"/>
    </location>
</feature>
<keyword evidence="3" id="KW-0732">Signal</keyword>
<feature type="compositionally biased region" description="Low complexity" evidence="2">
    <location>
        <begin position="251"/>
        <end position="262"/>
    </location>
</feature>
<dbReference type="OrthoDB" id="663332at2"/>
<feature type="compositionally biased region" description="Gly residues" evidence="2">
    <location>
        <begin position="263"/>
        <end position="279"/>
    </location>
</feature>
<dbReference type="Pfam" id="PF09479">
    <property type="entry name" value="Flg_new"/>
    <property type="match status" value="3"/>
</dbReference>
<dbReference type="InterPro" id="IPR042229">
    <property type="entry name" value="Listeria/Bacterioides_rpt_sf"/>
</dbReference>
<dbReference type="GO" id="GO:0030313">
    <property type="term" value="C:cell envelope"/>
    <property type="evidence" value="ECO:0007669"/>
    <property type="project" value="UniProtKB-SubCell"/>
</dbReference>
<dbReference type="NCBIfam" id="TIGR02543">
    <property type="entry name" value="List_Bact_rpt"/>
    <property type="match status" value="3"/>
</dbReference>
<evidence type="ECO:0000256" key="1">
    <source>
        <dbReference type="ARBA" id="ARBA00004196"/>
    </source>
</evidence>
<dbReference type="PANTHER" id="PTHR43308">
    <property type="entry name" value="OUTER MEMBRANE PROTEIN ALPHA-RELATED"/>
    <property type="match status" value="1"/>
</dbReference>
<dbReference type="InterPro" id="IPR001119">
    <property type="entry name" value="SLH_dom"/>
</dbReference>
<evidence type="ECO:0000259" key="4">
    <source>
        <dbReference type="PROSITE" id="PS51272"/>
    </source>
</evidence>
<reference evidence="5 6" key="1">
    <citation type="submission" date="2019-04" db="EMBL/GenBank/DDBJ databases">
        <title>Cohnella sp. nov. isolated from preserved vegetables.</title>
        <authorList>
            <person name="Lin S.-Y."/>
            <person name="Hung M.-H."/>
            <person name="Young C.-C."/>
        </authorList>
    </citation>
    <scope>NUCLEOTIDE SEQUENCE [LARGE SCALE GENOMIC DNA]</scope>
    <source>
        <strain evidence="5 6">CC-MHH1044</strain>
    </source>
</reference>
<evidence type="ECO:0000313" key="6">
    <source>
        <dbReference type="Proteomes" id="UP000310636"/>
    </source>
</evidence>
<proteinExistence type="predicted"/>
<evidence type="ECO:0000256" key="3">
    <source>
        <dbReference type="SAM" id="SignalP"/>
    </source>
</evidence>
<organism evidence="5 6">
    <name type="scientific">Cohnella fermenti</name>
    <dbReference type="NCBI Taxonomy" id="2565925"/>
    <lineage>
        <taxon>Bacteria</taxon>
        <taxon>Bacillati</taxon>
        <taxon>Bacillota</taxon>
        <taxon>Bacilli</taxon>
        <taxon>Bacillales</taxon>
        <taxon>Paenibacillaceae</taxon>
        <taxon>Cohnella</taxon>
    </lineage>
</organism>
<dbReference type="Proteomes" id="UP000310636">
    <property type="component" value="Unassembled WGS sequence"/>
</dbReference>
<dbReference type="EMBL" id="SSOB01000015">
    <property type="protein sequence ID" value="THF78766.1"/>
    <property type="molecule type" value="Genomic_DNA"/>
</dbReference>
<dbReference type="PROSITE" id="PS51272">
    <property type="entry name" value="SLH"/>
    <property type="match status" value="3"/>
</dbReference>
<dbReference type="Pfam" id="PF00395">
    <property type="entry name" value="SLH"/>
    <property type="match status" value="3"/>
</dbReference>
<dbReference type="Gene3D" id="2.60.40.4270">
    <property type="entry name" value="Listeria-Bacteroides repeat domain"/>
    <property type="match status" value="2"/>
</dbReference>